<comment type="caution">
    <text evidence="4">The sequence shown here is derived from an EMBL/GenBank/DDBJ whole genome shotgun (WGS) entry which is preliminary data.</text>
</comment>
<accession>A0A150G041</accession>
<keyword evidence="1" id="KW-0156">Chromatin regulator</keyword>
<feature type="domain" description="Myb-like" evidence="3">
    <location>
        <begin position="324"/>
        <end position="375"/>
    </location>
</feature>
<evidence type="ECO:0000256" key="1">
    <source>
        <dbReference type="ARBA" id="ARBA00022853"/>
    </source>
</evidence>
<dbReference type="STRING" id="33097.A0A150G041"/>
<dbReference type="EMBL" id="LSYV01000098">
    <property type="protein sequence ID" value="KXZ43219.1"/>
    <property type="molecule type" value="Genomic_DNA"/>
</dbReference>
<dbReference type="PANTHER" id="PTHR46774">
    <property type="entry name" value="CHROMATIN MODIFICATION-RELATED PROTEIN EAF1 A-RELATED"/>
    <property type="match status" value="1"/>
</dbReference>
<keyword evidence="5" id="KW-1185">Reference proteome</keyword>
<reference evidence="5" key="1">
    <citation type="journal article" date="2016" name="Nat. Commun.">
        <title>The Gonium pectorale genome demonstrates co-option of cell cycle regulation during the evolution of multicellularity.</title>
        <authorList>
            <person name="Hanschen E.R."/>
            <person name="Marriage T.N."/>
            <person name="Ferris P.J."/>
            <person name="Hamaji T."/>
            <person name="Toyoda A."/>
            <person name="Fujiyama A."/>
            <person name="Neme R."/>
            <person name="Noguchi H."/>
            <person name="Minakuchi Y."/>
            <person name="Suzuki M."/>
            <person name="Kawai-Toyooka H."/>
            <person name="Smith D.R."/>
            <person name="Sparks H."/>
            <person name="Anderson J."/>
            <person name="Bakaric R."/>
            <person name="Luria V."/>
            <person name="Karger A."/>
            <person name="Kirschner M.W."/>
            <person name="Durand P.M."/>
            <person name="Michod R.E."/>
            <person name="Nozaki H."/>
            <person name="Olson B.J."/>
        </authorList>
    </citation>
    <scope>NUCLEOTIDE SEQUENCE [LARGE SCALE GENOMIC DNA]</scope>
    <source>
        <strain evidence="5">NIES-2863</strain>
    </source>
</reference>
<dbReference type="GO" id="GO:0035267">
    <property type="term" value="C:NuA4 histone acetyltransferase complex"/>
    <property type="evidence" value="ECO:0007669"/>
    <property type="project" value="InterPro"/>
</dbReference>
<dbReference type="InterPro" id="IPR014012">
    <property type="entry name" value="HSA_dom"/>
</dbReference>
<feature type="region of interest" description="Disordered" evidence="2">
    <location>
        <begin position="215"/>
        <end position="310"/>
    </location>
</feature>
<protein>
    <recommendedName>
        <fullName evidence="3">Myb-like domain-containing protein</fullName>
    </recommendedName>
</protein>
<feature type="region of interest" description="Disordered" evidence="2">
    <location>
        <begin position="148"/>
        <end position="196"/>
    </location>
</feature>
<organism evidence="4 5">
    <name type="scientific">Gonium pectorale</name>
    <name type="common">Green alga</name>
    <dbReference type="NCBI Taxonomy" id="33097"/>
    <lineage>
        <taxon>Eukaryota</taxon>
        <taxon>Viridiplantae</taxon>
        <taxon>Chlorophyta</taxon>
        <taxon>core chlorophytes</taxon>
        <taxon>Chlorophyceae</taxon>
        <taxon>CS clade</taxon>
        <taxon>Chlamydomonadales</taxon>
        <taxon>Volvocaceae</taxon>
        <taxon>Gonium</taxon>
    </lineage>
</organism>
<dbReference type="InterPro" id="IPR044798">
    <property type="entry name" value="EAF1A/B"/>
</dbReference>
<sequence>MLAAAYNFPCEEPKRQATHWDYVLHEGRWLAEDFMQHVQTKVTLECAPEELGRVKGGLPEADARAKPLANGVSESGPTAPATPDRDTELPSLPVAEHLTYTVLTSPEELMEAVVRQLEEEDVARLTAHAELMADYEAAYEAAQYARSGNASSSLNDEDLPIRKPPTLKKPAGMRPRPMPMAGADDTDSLGEASPAPPLHGRAGAMAGRRIGGAAMGHRPLADMGDDVHPSKRKRKKVDADDDDAMAVGQAPKSLKLKSAAGMKDDKSKKLKSPAKPPGGVHPAGGFGRDAAGAQAGAQRGPVTGIKHPLLRNGTVPDGGLRGLPWSPMDDQVLAAIVTEFHQNWQLVADVMRSTNNMQGVYRRPDICKYRYAMLVKAWQQENGEEGMQDAQQNPLSLMLMPKQQAKEVLYQVLPVSEATLRRHQEVVANLHVRHRTKRFAERQQQRENCKLRNEQHTSHFMVSNNVLQSNVAVFGGTRQRGCGRSSRSSSRSGGGAAEQATHA</sequence>
<evidence type="ECO:0000256" key="2">
    <source>
        <dbReference type="SAM" id="MobiDB-lite"/>
    </source>
</evidence>
<dbReference type="AlphaFoldDB" id="A0A150G041"/>
<feature type="compositionally biased region" description="Low complexity" evidence="2">
    <location>
        <begin position="288"/>
        <end position="300"/>
    </location>
</feature>
<feature type="region of interest" description="Disordered" evidence="2">
    <location>
        <begin position="478"/>
        <end position="503"/>
    </location>
</feature>
<feature type="compositionally biased region" description="Low complexity" evidence="2">
    <location>
        <begin position="478"/>
        <end position="491"/>
    </location>
</feature>
<dbReference type="PANTHER" id="PTHR46774:SF3">
    <property type="entry name" value="CHROMATIN MODIFICATION-RELATED PROTEIN EAF1 A-RELATED"/>
    <property type="match status" value="1"/>
</dbReference>
<evidence type="ECO:0000313" key="4">
    <source>
        <dbReference type="EMBL" id="KXZ43219.1"/>
    </source>
</evidence>
<evidence type="ECO:0000259" key="3">
    <source>
        <dbReference type="PROSITE" id="PS50090"/>
    </source>
</evidence>
<feature type="region of interest" description="Disordered" evidence="2">
    <location>
        <begin position="68"/>
        <end position="92"/>
    </location>
</feature>
<dbReference type="Proteomes" id="UP000075714">
    <property type="component" value="Unassembled WGS sequence"/>
</dbReference>
<feature type="compositionally biased region" description="Low complexity" evidence="2">
    <location>
        <begin position="170"/>
        <end position="183"/>
    </location>
</feature>
<proteinExistence type="predicted"/>
<gene>
    <name evidence="4" type="ORF">GPECTOR_97g757</name>
</gene>
<dbReference type="PROSITE" id="PS50090">
    <property type="entry name" value="MYB_LIKE"/>
    <property type="match status" value="1"/>
</dbReference>
<evidence type="ECO:0000313" key="5">
    <source>
        <dbReference type="Proteomes" id="UP000075714"/>
    </source>
</evidence>
<dbReference type="OrthoDB" id="372624at2759"/>
<dbReference type="InterPro" id="IPR001005">
    <property type="entry name" value="SANT/Myb"/>
</dbReference>
<dbReference type="Pfam" id="PF07529">
    <property type="entry name" value="HSA"/>
    <property type="match status" value="1"/>
</dbReference>
<name>A0A150G041_GONPE</name>